<keyword evidence="1" id="KW-1133">Transmembrane helix</keyword>
<dbReference type="AlphaFoldDB" id="A0A6J7SP01"/>
<evidence type="ECO:0000313" key="2">
    <source>
        <dbReference type="EMBL" id="CAB4905768.1"/>
    </source>
</evidence>
<dbReference type="EMBL" id="CAFBPZ010000125">
    <property type="protein sequence ID" value="CAB5042080.1"/>
    <property type="molecule type" value="Genomic_DNA"/>
</dbReference>
<keyword evidence="1" id="KW-0472">Membrane</keyword>
<reference evidence="3" key="1">
    <citation type="submission" date="2020-05" db="EMBL/GenBank/DDBJ databases">
        <authorList>
            <person name="Chiriac C."/>
            <person name="Salcher M."/>
            <person name="Ghai R."/>
            <person name="Kavagutti S V."/>
        </authorList>
    </citation>
    <scope>NUCLEOTIDE SEQUENCE</scope>
</reference>
<evidence type="ECO:0000256" key="1">
    <source>
        <dbReference type="SAM" id="Phobius"/>
    </source>
</evidence>
<sequence length="88" mass="9357">MTSDLVEKSDTSIDELIAEITAARTELLASVETLKSQFTSASLRQRGISAVTGVFVDEFGGIKPKRIGIVAGVVVGVVALKLLGRRLR</sequence>
<name>A0A6J7SP01_9ZZZZ</name>
<feature type="transmembrane region" description="Helical" evidence="1">
    <location>
        <begin position="67"/>
        <end position="84"/>
    </location>
</feature>
<gene>
    <name evidence="2" type="ORF">UFOPK3495_01243</name>
    <name evidence="3" type="ORF">UFOPK4237_01455</name>
</gene>
<proteinExistence type="predicted"/>
<evidence type="ECO:0000313" key="3">
    <source>
        <dbReference type="EMBL" id="CAB5042080.1"/>
    </source>
</evidence>
<keyword evidence="1" id="KW-0812">Transmembrane</keyword>
<protein>
    <submittedName>
        <fullName evidence="3">Unannotated protein</fullName>
    </submittedName>
</protein>
<dbReference type="EMBL" id="CAFBMC010000075">
    <property type="protein sequence ID" value="CAB4905768.1"/>
    <property type="molecule type" value="Genomic_DNA"/>
</dbReference>
<organism evidence="3">
    <name type="scientific">freshwater metagenome</name>
    <dbReference type="NCBI Taxonomy" id="449393"/>
    <lineage>
        <taxon>unclassified sequences</taxon>
        <taxon>metagenomes</taxon>
        <taxon>ecological metagenomes</taxon>
    </lineage>
</organism>
<accession>A0A6J7SP01</accession>